<evidence type="ECO:0000256" key="1">
    <source>
        <dbReference type="ARBA" id="ARBA00004141"/>
    </source>
</evidence>
<comment type="subcellular location">
    <subcellularLocation>
        <location evidence="1">Membrane</location>
        <topology evidence="1">Multi-pass membrane protein</topology>
    </subcellularLocation>
</comment>
<protein>
    <recommendedName>
        <fullName evidence="8">CvpA family protein</fullName>
    </recommendedName>
</protein>
<evidence type="ECO:0000256" key="3">
    <source>
        <dbReference type="ARBA" id="ARBA00022989"/>
    </source>
</evidence>
<evidence type="ECO:0008006" key="8">
    <source>
        <dbReference type="Google" id="ProtNLM"/>
    </source>
</evidence>
<gene>
    <name evidence="6" type="ORF">E6H02_00585</name>
</gene>
<dbReference type="PANTHER" id="PTHR37306">
    <property type="entry name" value="COLICIN V PRODUCTION PROTEIN"/>
    <property type="match status" value="1"/>
</dbReference>
<dbReference type="EMBL" id="VBAM01000017">
    <property type="protein sequence ID" value="TMJ16616.1"/>
    <property type="molecule type" value="Genomic_DNA"/>
</dbReference>
<dbReference type="GO" id="GO:0009403">
    <property type="term" value="P:toxin biosynthetic process"/>
    <property type="evidence" value="ECO:0007669"/>
    <property type="project" value="InterPro"/>
</dbReference>
<dbReference type="InterPro" id="IPR003825">
    <property type="entry name" value="Colicin-V_CvpA"/>
</dbReference>
<sequence>MARTITVNWIDWTTLAIMLVSILRGTRYGVVAGVIDLAAMVGAFLAAAALYAGVVPGLHSALSIPTPWGGFLAFTVIWLVLYIFVGVIVRLVHGIRTAPLSGVLGGIVGGVRGIALVTLGLGILLAAPFREGVTADAKHSLVGPVLVRGYTAVMAAVPSGMPVRVPRIGPGGMPF</sequence>
<dbReference type="PANTHER" id="PTHR37306:SF1">
    <property type="entry name" value="COLICIN V PRODUCTION PROTEIN"/>
    <property type="match status" value="1"/>
</dbReference>
<reference evidence="6 7" key="1">
    <citation type="journal article" date="2019" name="Nat. Microbiol.">
        <title>Mediterranean grassland soil C-N compound turnover is dependent on rainfall and depth, and is mediated by genomically divergent microorganisms.</title>
        <authorList>
            <person name="Diamond S."/>
            <person name="Andeer P.F."/>
            <person name="Li Z."/>
            <person name="Crits-Christoph A."/>
            <person name="Burstein D."/>
            <person name="Anantharaman K."/>
            <person name="Lane K.R."/>
            <person name="Thomas B.C."/>
            <person name="Pan C."/>
            <person name="Northen T.R."/>
            <person name="Banfield J.F."/>
        </authorList>
    </citation>
    <scope>NUCLEOTIDE SEQUENCE [LARGE SCALE GENOMIC DNA]</scope>
    <source>
        <strain evidence="6">NP_5</strain>
    </source>
</reference>
<name>A0A537M8P5_9BACT</name>
<evidence type="ECO:0000313" key="7">
    <source>
        <dbReference type="Proteomes" id="UP000320393"/>
    </source>
</evidence>
<keyword evidence="3 5" id="KW-1133">Transmembrane helix</keyword>
<keyword evidence="2 5" id="KW-0812">Transmembrane</keyword>
<evidence type="ECO:0000256" key="2">
    <source>
        <dbReference type="ARBA" id="ARBA00022692"/>
    </source>
</evidence>
<accession>A0A537M8P5</accession>
<comment type="caution">
    <text evidence="6">The sequence shown here is derived from an EMBL/GenBank/DDBJ whole genome shotgun (WGS) entry which is preliminary data.</text>
</comment>
<dbReference type="AlphaFoldDB" id="A0A537M8P5"/>
<organism evidence="6 7">
    <name type="scientific">Candidatus Segetimicrobium genomatis</name>
    <dbReference type="NCBI Taxonomy" id="2569760"/>
    <lineage>
        <taxon>Bacteria</taxon>
        <taxon>Bacillati</taxon>
        <taxon>Candidatus Sysuimicrobiota</taxon>
        <taxon>Candidatus Sysuimicrobiia</taxon>
        <taxon>Candidatus Sysuimicrobiales</taxon>
        <taxon>Candidatus Segetimicrobiaceae</taxon>
        <taxon>Candidatus Segetimicrobium</taxon>
    </lineage>
</organism>
<dbReference type="Pfam" id="PF02674">
    <property type="entry name" value="Colicin_V"/>
    <property type="match status" value="1"/>
</dbReference>
<keyword evidence="4 5" id="KW-0472">Membrane</keyword>
<evidence type="ECO:0000256" key="5">
    <source>
        <dbReference type="SAM" id="Phobius"/>
    </source>
</evidence>
<evidence type="ECO:0000256" key="4">
    <source>
        <dbReference type="ARBA" id="ARBA00023136"/>
    </source>
</evidence>
<feature type="transmembrane region" description="Helical" evidence="5">
    <location>
        <begin position="104"/>
        <end position="127"/>
    </location>
</feature>
<feature type="transmembrane region" description="Helical" evidence="5">
    <location>
        <begin position="6"/>
        <end position="23"/>
    </location>
</feature>
<dbReference type="GO" id="GO:0016020">
    <property type="term" value="C:membrane"/>
    <property type="evidence" value="ECO:0007669"/>
    <property type="project" value="UniProtKB-SubCell"/>
</dbReference>
<dbReference type="Proteomes" id="UP000320393">
    <property type="component" value="Unassembled WGS sequence"/>
</dbReference>
<evidence type="ECO:0000313" key="6">
    <source>
        <dbReference type="EMBL" id="TMJ16616.1"/>
    </source>
</evidence>
<feature type="transmembrane region" description="Helical" evidence="5">
    <location>
        <begin position="30"/>
        <end position="51"/>
    </location>
</feature>
<feature type="transmembrane region" description="Helical" evidence="5">
    <location>
        <begin position="71"/>
        <end position="92"/>
    </location>
</feature>
<proteinExistence type="predicted"/>